<dbReference type="EMBL" id="AESD01000535">
    <property type="protein sequence ID" value="EHJ11634.1"/>
    <property type="molecule type" value="Genomic_DNA"/>
</dbReference>
<sequence>MQCQWPNNHPSQVSEVSLSNLEEQELTQPLEANPVHFKTQFVGYMEMYSDADTVANYLNAHQRWFCRCAAPMKTEAIGDNGYILTVGRFGSFGYDVEPKLAVVLEPSLNGVYDMHSIPIPDEPYLGYEVDYHASMSIKEIPSRLASPGLEKAFKKQKQAQVPEIITKVEWNLAMDVAVKFPKFIHKLPFSVIQKTGDRLLTQIVRQISPRLTYKVQEDFHKGQDLPVPAKNSRHLDKVDESSLEQAA</sequence>
<dbReference type="InterPro" id="IPR018971">
    <property type="entry name" value="DUF1997"/>
</dbReference>
<dbReference type="RefSeq" id="WP_007311642.1">
    <property type="nucleotide sequence ID" value="NZ_AESD01000535.1"/>
</dbReference>
<dbReference type="PATRIC" id="fig|423471.3.peg.3406"/>
<evidence type="ECO:0000256" key="1">
    <source>
        <dbReference type="SAM" id="MobiDB-lite"/>
    </source>
</evidence>
<dbReference type="AlphaFoldDB" id="G5J842"/>
<accession>G5J842</accession>
<comment type="caution">
    <text evidence="2">The sequence shown here is derived from an EMBL/GenBank/DDBJ whole genome shotgun (WGS) entry which is preliminary data.</text>
</comment>
<evidence type="ECO:0000313" key="3">
    <source>
        <dbReference type="Proteomes" id="UP000003477"/>
    </source>
</evidence>
<gene>
    <name evidence="2" type="ORF">CWATWH0003_3626</name>
</gene>
<dbReference type="Proteomes" id="UP000003477">
    <property type="component" value="Unassembled WGS sequence"/>
</dbReference>
<name>G5J842_CROWT</name>
<protein>
    <submittedName>
        <fullName evidence="2">Hypothetical Transposase-like protein, IS110 family</fullName>
    </submittedName>
</protein>
<proteinExistence type="predicted"/>
<feature type="region of interest" description="Disordered" evidence="1">
    <location>
        <begin position="223"/>
        <end position="247"/>
    </location>
</feature>
<dbReference type="GeneID" id="88767146"/>
<evidence type="ECO:0000313" key="2">
    <source>
        <dbReference type="EMBL" id="EHJ11634.1"/>
    </source>
</evidence>
<reference evidence="2 3" key="1">
    <citation type="journal article" date="2011" name="Front. Microbiol.">
        <title>Two Strains of Crocosphaera watsonii with Highly Conserved Genomes are Distinguished by Strain-Specific Features.</title>
        <authorList>
            <person name="Bench S.R."/>
            <person name="Ilikchyan I.N."/>
            <person name="Tripp H.J."/>
            <person name="Zehr J.P."/>
        </authorList>
    </citation>
    <scope>NUCLEOTIDE SEQUENCE [LARGE SCALE GENOMIC DNA]</scope>
    <source>
        <strain evidence="2 3">WH 0003</strain>
    </source>
</reference>
<organism evidence="2 3">
    <name type="scientific">Crocosphaera watsonii WH 0003</name>
    <dbReference type="NCBI Taxonomy" id="423471"/>
    <lineage>
        <taxon>Bacteria</taxon>
        <taxon>Bacillati</taxon>
        <taxon>Cyanobacteriota</taxon>
        <taxon>Cyanophyceae</taxon>
        <taxon>Oscillatoriophycideae</taxon>
        <taxon>Chroococcales</taxon>
        <taxon>Aphanothecaceae</taxon>
        <taxon>Crocosphaera</taxon>
    </lineage>
</organism>
<dbReference type="Pfam" id="PF09366">
    <property type="entry name" value="DUF1997"/>
    <property type="match status" value="1"/>
</dbReference>